<dbReference type="RefSeq" id="XP_055367168.1">
    <property type="nucleotide sequence ID" value="XM_055511193.1"/>
</dbReference>
<sequence>MCTFMDLKGSCAVQTQKPTSTCRCPNQPSYQASLPPLPPLSEPLVGRVHPLALSVLRLNYDMPQQRQPQVLAEMESTLAAVMQHHNAQSNLSHADVGLFVAHAAHVQSVCEDVLVSSLQYQDHKAHKPTSCQANTSVSCRGAPQWGNPQVSKKLKRCPNQPSYQASLPPLPPLSEPLVGRVHPLALSVLRLNYDMPQQRQPQVLAEMESTLAAVMQHHNAQSNLSHADVGLFVAHAAHVQSVCEDVLVSSLQYQDHKAHKPTSCQANTSVSCRGAPQWGNPQVSKKLKRCPNQPSYQASLPPLPPLSEPLVGRVHPLALSVLRLNYDMPQQRQPQVLAEMESTLAAVMQHHNAQSNLSHAHVGLFVAHAAHVQSVCEDVLVSSLQYQDHKAHKPTSCQANTSVSCRGAPQWGNPQVSKKLKSWWRKRKRRMMVTMRRTRPEILKKRTVTHPQKICISENRSKLITIGK</sequence>
<dbReference type="Proteomes" id="UP000515150">
    <property type="component" value="Chromosome 1"/>
</dbReference>
<dbReference type="RefSeq" id="XP_055367084.1">
    <property type="nucleotide sequence ID" value="XM_055511109.1"/>
</dbReference>
<dbReference type="RefSeq" id="XP_055367018.1">
    <property type="nucleotide sequence ID" value="XM_055511043.1"/>
</dbReference>
<reference evidence="3 4" key="1">
    <citation type="submission" date="2025-04" db="UniProtKB">
        <authorList>
            <consortium name="RefSeq"/>
        </authorList>
    </citation>
    <scope>IDENTIFICATION</scope>
</reference>
<dbReference type="RefSeq" id="XP_055367052.1">
    <property type="nucleotide sequence ID" value="XM_055511077.1"/>
</dbReference>
<proteinExistence type="predicted"/>
<evidence type="ECO:0000313" key="12">
    <source>
        <dbReference type="RefSeq" id="XP_055367181.1"/>
    </source>
</evidence>
<evidence type="ECO:0000256" key="1">
    <source>
        <dbReference type="SAM" id="MobiDB-lite"/>
    </source>
</evidence>
<dbReference type="RefSeq" id="XP_055367219.1">
    <property type="nucleotide sequence ID" value="XM_055511244.1"/>
</dbReference>
<dbReference type="RefSeq" id="XP_055367089.1">
    <property type="nucleotide sequence ID" value="XM_055511114.1"/>
</dbReference>
<gene>
    <name evidence="3 4 5 6 7 8 9 10 11 12 13 14 15 16" type="primary">LOC114852340</name>
</gene>
<dbReference type="RefSeq" id="XP_055367035.1">
    <property type="nucleotide sequence ID" value="XM_055511060.1"/>
</dbReference>
<evidence type="ECO:0000313" key="14">
    <source>
        <dbReference type="RefSeq" id="XP_055367219.1"/>
    </source>
</evidence>
<dbReference type="RefSeq" id="XP_055367147.1">
    <property type="nucleotide sequence ID" value="XM_055511172.1"/>
</dbReference>
<dbReference type="RefSeq" id="XP_055367067.1">
    <property type="nucleotide sequence ID" value="XM_055511092.1"/>
</dbReference>
<dbReference type="KEGG" id="bspl:114852340"/>
<dbReference type="RefSeq" id="XP_055367194.1">
    <property type="nucleotide sequence ID" value="XM_055511219.1"/>
</dbReference>
<evidence type="ECO:0000313" key="7">
    <source>
        <dbReference type="RefSeq" id="XP_055367084.1"/>
    </source>
</evidence>
<evidence type="ECO:0000313" key="9">
    <source>
        <dbReference type="RefSeq" id="XP_055367120.1"/>
    </source>
</evidence>
<evidence type="ECO:0000313" key="13">
    <source>
        <dbReference type="RefSeq" id="XP_055367194.1"/>
    </source>
</evidence>
<feature type="compositionally biased region" description="Polar residues" evidence="1">
    <location>
        <begin position="262"/>
        <end position="271"/>
    </location>
</feature>
<protein>
    <submittedName>
        <fullName evidence="3 4">Uncharacterized protein LOC114852340 isoform X1</fullName>
    </submittedName>
</protein>
<name>A0A9W2XZQ2_BETSP</name>
<evidence type="ECO:0000313" key="8">
    <source>
        <dbReference type="RefSeq" id="XP_055367089.1"/>
    </source>
</evidence>
<dbReference type="RefSeq" id="XP_055367262.1">
    <property type="nucleotide sequence ID" value="XM_055511287.1"/>
</dbReference>
<evidence type="ECO:0000313" key="10">
    <source>
        <dbReference type="RefSeq" id="XP_055367147.1"/>
    </source>
</evidence>
<dbReference type="GeneID" id="114852340"/>
<evidence type="ECO:0000313" key="5">
    <source>
        <dbReference type="RefSeq" id="XP_055367052.1"/>
    </source>
</evidence>
<evidence type="ECO:0000313" key="16">
    <source>
        <dbReference type="RefSeq" id="XP_055367262.1"/>
    </source>
</evidence>
<evidence type="ECO:0000313" key="6">
    <source>
        <dbReference type="RefSeq" id="XP_055367067.1"/>
    </source>
</evidence>
<dbReference type="RefSeq" id="XP_055367181.1">
    <property type="nucleotide sequence ID" value="XM_055511206.1"/>
</dbReference>
<evidence type="ECO:0000313" key="11">
    <source>
        <dbReference type="RefSeq" id="XP_055367168.1"/>
    </source>
</evidence>
<organism evidence="2 8">
    <name type="scientific">Betta splendens</name>
    <name type="common">Siamese fighting fish</name>
    <dbReference type="NCBI Taxonomy" id="158456"/>
    <lineage>
        <taxon>Eukaryota</taxon>
        <taxon>Metazoa</taxon>
        <taxon>Chordata</taxon>
        <taxon>Craniata</taxon>
        <taxon>Vertebrata</taxon>
        <taxon>Euteleostomi</taxon>
        <taxon>Actinopterygii</taxon>
        <taxon>Neopterygii</taxon>
        <taxon>Teleostei</taxon>
        <taxon>Neoteleostei</taxon>
        <taxon>Acanthomorphata</taxon>
        <taxon>Anabantaria</taxon>
        <taxon>Anabantiformes</taxon>
        <taxon>Anabantoidei</taxon>
        <taxon>Osphronemidae</taxon>
        <taxon>Betta</taxon>
    </lineage>
</organism>
<evidence type="ECO:0000313" key="15">
    <source>
        <dbReference type="RefSeq" id="XP_055367230.1"/>
    </source>
</evidence>
<accession>A0A9W2XZQ2</accession>
<feature type="region of interest" description="Disordered" evidence="1">
    <location>
        <begin position="262"/>
        <end position="296"/>
    </location>
</feature>
<dbReference type="RefSeq" id="XP_055367120.1">
    <property type="nucleotide sequence ID" value="XM_055511145.1"/>
</dbReference>
<dbReference type="AlphaFoldDB" id="A0A9W2XZQ2"/>
<evidence type="ECO:0000313" key="3">
    <source>
        <dbReference type="RefSeq" id="XP_055367018.1"/>
    </source>
</evidence>
<feature type="compositionally biased region" description="Polar residues" evidence="1">
    <location>
        <begin position="129"/>
        <end position="138"/>
    </location>
</feature>
<evidence type="ECO:0000313" key="4">
    <source>
        <dbReference type="RefSeq" id="XP_055367035.1"/>
    </source>
</evidence>
<feature type="region of interest" description="Disordered" evidence="1">
    <location>
        <begin position="129"/>
        <end position="163"/>
    </location>
</feature>
<evidence type="ECO:0000313" key="2">
    <source>
        <dbReference type="Proteomes" id="UP000515150"/>
    </source>
</evidence>
<dbReference type="RefSeq" id="XP_055367230.1">
    <property type="nucleotide sequence ID" value="XM_055511255.1"/>
</dbReference>
<keyword evidence="2" id="KW-1185">Reference proteome</keyword>